<gene>
    <name evidence="1" type="ORF">EST35_0388</name>
</gene>
<proteinExistence type="predicted"/>
<organism evidence="1 2">
    <name type="scientific">Pseudomonas phage vB_PaeM_PA5oct</name>
    <dbReference type="NCBI Taxonomy" id="2163605"/>
    <lineage>
        <taxon>Viruses</taxon>
        <taxon>Duplodnaviria</taxon>
        <taxon>Heunggongvirae</taxon>
        <taxon>Uroviricota</taxon>
        <taxon>Caudoviricetes</taxon>
        <taxon>Arenbergviridae</taxon>
        <taxon>Wroclawvirus</taxon>
        <taxon>Wroclawvirus PA5oct</taxon>
    </lineage>
</organism>
<protein>
    <submittedName>
        <fullName evidence="1">Uncharacterized protein</fullName>
    </submittedName>
</protein>
<reference evidence="2" key="1">
    <citation type="journal article" date="2020" name="bioRxiv">
        <title>Integrative omics analysis of Pseudomonas aeruginosa virus PA5oct highlights the molecular complexity of jumbo phages.</title>
        <authorList>
            <person name="Lood C."/>
            <person name="Danis-Wlodarczyk K."/>
            <person name="Blasdel B.G."/>
            <person name="Jang H.B."/>
            <person name="Vandenheuvel D."/>
            <person name="Briers Y."/>
            <person name="Noben J.-P."/>
            <person name="van Noort V."/>
            <person name="Drulis-Kawa Z."/>
            <person name="Lavigne R."/>
        </authorList>
    </citation>
    <scope>NUCLEOTIDE SEQUENCE [LARGE SCALE GENOMIC DNA]</scope>
</reference>
<name>A0A4Y5JUB2_9CAUD</name>
<evidence type="ECO:0000313" key="1">
    <source>
        <dbReference type="EMBL" id="QCG76268.1"/>
    </source>
</evidence>
<dbReference type="EMBL" id="MK797984">
    <property type="protein sequence ID" value="QCG76268.1"/>
    <property type="molecule type" value="Genomic_DNA"/>
</dbReference>
<accession>A0A4Y5JUB2</accession>
<sequence length="108" mass="12229">MNEQIILCFQACVNKFAYLGNPKIRLFGIGKSVKISARNYNNMDIGSFNSNMKFLLYIDSIQDIGIYDENFIFYISINSDEISFLGSTGTAQVDTELGITIFFTRPKT</sequence>
<evidence type="ECO:0000313" key="2">
    <source>
        <dbReference type="Proteomes" id="UP000316733"/>
    </source>
</evidence>
<keyword evidence="2" id="KW-1185">Reference proteome</keyword>
<dbReference type="Proteomes" id="UP000316733">
    <property type="component" value="Segment"/>
</dbReference>